<evidence type="ECO:0000256" key="5">
    <source>
        <dbReference type="ARBA" id="ARBA00023008"/>
    </source>
</evidence>
<keyword evidence="13" id="KW-1185">Reference proteome</keyword>
<dbReference type="OrthoDB" id="2121828at2759"/>
<keyword evidence="8" id="KW-0732">Signal</keyword>
<dbReference type="Gene3D" id="2.60.40.420">
    <property type="entry name" value="Cupredoxins - blue copper proteins"/>
    <property type="match status" value="3"/>
</dbReference>
<evidence type="ECO:0000313" key="12">
    <source>
        <dbReference type="EMBL" id="QDS75973.1"/>
    </source>
</evidence>
<sequence>MKLTPLIPLILASIVGATWPDFQSVANAIWACLGGSTTGNSPPKEPEQHPAVPSSQNTVPSTAAPNSESFGNSANTRSSWGRYSIDTDYEKFAPVTGVTREYWLDLVQVTLSPDGIPREVLTINGTMPGPTIIADWGDHVIVHVRNSLYASQNGSSIHWHGLRQLDTPQMDGVVSITQCPTAPGESYTYKFRAAQYGSSWYHSHFALQTWEGVFGGLVVHGPATANYDEDLGNLFLQDWSHQTVDSLYRQQQLTANVSLDNGLINGTNVFGNESTGKRFSTNFVEGTSYRLRLVNSAIDTIFKFSIDNHTMTVIQTDWVPIEPYATTIVNIAPGQRLDVIVKADQGAVAKDFWMRAIPQVTCSLNNSPNNIRGIVHYGSSTGMPATMGYGYTDECVDEPYAKLVPHVRRTVGPSSVTEVKPVNATRNAEGLFRWTVGGTSLDVEWDNPSLSQVLKNPRTTFTNTSNAIHLPNADQWVYVLITSQLPVPHPIHMHGHDILVLAQGTGNYSEAVPLKLDNPPRRDVALLPGSGYLVVAFLTDNPGAWVLHCHIGWHVNEGFALQFIERPDEIPVRVDAGVLNSTCEAWKHYAAAKSVKKTDDSGI</sequence>
<keyword evidence="6" id="KW-0325">Glycoprotein</keyword>
<dbReference type="GO" id="GO:0016491">
    <property type="term" value="F:oxidoreductase activity"/>
    <property type="evidence" value="ECO:0007669"/>
    <property type="project" value="UniProtKB-KW"/>
</dbReference>
<keyword evidence="2" id="KW-0479">Metal-binding</keyword>
<dbReference type="CDD" id="cd13880">
    <property type="entry name" value="CuRO_2_MaLCC_like"/>
    <property type="match status" value="1"/>
</dbReference>
<dbReference type="STRING" id="50376.A0A517LK07"/>
<comment type="similarity">
    <text evidence="1">Belongs to the multicopper oxidase family.</text>
</comment>
<evidence type="ECO:0000259" key="11">
    <source>
        <dbReference type="Pfam" id="PF07732"/>
    </source>
</evidence>
<feature type="compositionally biased region" description="Polar residues" evidence="7">
    <location>
        <begin position="53"/>
        <end position="76"/>
    </location>
</feature>
<dbReference type="FunFam" id="2.60.40.420:FF:000038">
    <property type="entry name" value="Extracellular dihydrogeodin oxidase/laccase"/>
    <property type="match status" value="1"/>
</dbReference>
<feature type="region of interest" description="Disordered" evidence="7">
    <location>
        <begin position="38"/>
        <end position="76"/>
    </location>
</feature>
<dbReference type="GO" id="GO:0005507">
    <property type="term" value="F:copper ion binding"/>
    <property type="evidence" value="ECO:0007669"/>
    <property type="project" value="InterPro"/>
</dbReference>
<dbReference type="InterPro" id="IPR008972">
    <property type="entry name" value="Cupredoxin"/>
</dbReference>
<evidence type="ECO:0000256" key="8">
    <source>
        <dbReference type="SAM" id="SignalP"/>
    </source>
</evidence>
<feature type="domain" description="Plastocyanin-like" evidence="11">
    <location>
        <begin position="109"/>
        <end position="222"/>
    </location>
</feature>
<reference evidence="12 13" key="1">
    <citation type="submission" date="2019-07" db="EMBL/GenBank/DDBJ databases">
        <title>Finished genome of Venturia effusa.</title>
        <authorList>
            <person name="Young C.A."/>
            <person name="Cox M.P."/>
            <person name="Ganley A.R.D."/>
            <person name="David W.J."/>
        </authorList>
    </citation>
    <scope>NUCLEOTIDE SEQUENCE [LARGE SCALE GENOMIC DNA]</scope>
    <source>
        <strain evidence="13">albino</strain>
    </source>
</reference>
<evidence type="ECO:0008006" key="14">
    <source>
        <dbReference type="Google" id="ProtNLM"/>
    </source>
</evidence>
<dbReference type="Proteomes" id="UP000316270">
    <property type="component" value="Chromosome 14"/>
</dbReference>
<evidence type="ECO:0000256" key="7">
    <source>
        <dbReference type="SAM" id="MobiDB-lite"/>
    </source>
</evidence>
<dbReference type="CDD" id="cd13901">
    <property type="entry name" value="CuRO_3_MaLCC_like"/>
    <property type="match status" value="1"/>
</dbReference>
<name>A0A517LK07_9PEZI</name>
<dbReference type="FunFam" id="2.60.40.420:FF:000021">
    <property type="entry name" value="Extracellular dihydrogeodin oxidase/laccase"/>
    <property type="match status" value="1"/>
</dbReference>
<proteinExistence type="inferred from homology"/>
<evidence type="ECO:0000256" key="3">
    <source>
        <dbReference type="ARBA" id="ARBA00022737"/>
    </source>
</evidence>
<evidence type="ECO:0000259" key="10">
    <source>
        <dbReference type="Pfam" id="PF07731"/>
    </source>
</evidence>
<dbReference type="InterPro" id="IPR045087">
    <property type="entry name" value="Cu-oxidase_fam"/>
</dbReference>
<dbReference type="CDD" id="cd13854">
    <property type="entry name" value="CuRO_1_MaLCC_like"/>
    <property type="match status" value="1"/>
</dbReference>
<accession>A0A517LK07</accession>
<evidence type="ECO:0000259" key="9">
    <source>
        <dbReference type="Pfam" id="PF00394"/>
    </source>
</evidence>
<keyword evidence="3" id="KW-0677">Repeat</keyword>
<dbReference type="Pfam" id="PF00394">
    <property type="entry name" value="Cu-oxidase"/>
    <property type="match status" value="1"/>
</dbReference>
<dbReference type="PANTHER" id="PTHR11709">
    <property type="entry name" value="MULTI-COPPER OXIDASE"/>
    <property type="match status" value="1"/>
</dbReference>
<keyword evidence="5" id="KW-0186">Copper</keyword>
<evidence type="ECO:0000313" key="13">
    <source>
        <dbReference type="Proteomes" id="UP000316270"/>
    </source>
</evidence>
<dbReference type="Pfam" id="PF07731">
    <property type="entry name" value="Cu-oxidase_2"/>
    <property type="match status" value="1"/>
</dbReference>
<dbReference type="SUPFAM" id="SSF49503">
    <property type="entry name" value="Cupredoxins"/>
    <property type="match status" value="3"/>
</dbReference>
<dbReference type="InterPro" id="IPR011706">
    <property type="entry name" value="Cu-oxidase_C"/>
</dbReference>
<feature type="domain" description="Plastocyanin-like" evidence="9">
    <location>
        <begin position="234"/>
        <end position="378"/>
    </location>
</feature>
<evidence type="ECO:0000256" key="6">
    <source>
        <dbReference type="ARBA" id="ARBA00023180"/>
    </source>
</evidence>
<dbReference type="PANTHER" id="PTHR11709:SF502">
    <property type="entry name" value="MULTICOPPER OXIDASE"/>
    <property type="match status" value="1"/>
</dbReference>
<evidence type="ECO:0000256" key="2">
    <source>
        <dbReference type="ARBA" id="ARBA00022723"/>
    </source>
</evidence>
<dbReference type="InterPro" id="IPR011707">
    <property type="entry name" value="Cu-oxidase-like_N"/>
</dbReference>
<dbReference type="Pfam" id="PF07732">
    <property type="entry name" value="Cu-oxidase_3"/>
    <property type="match status" value="1"/>
</dbReference>
<gene>
    <name evidence="12" type="ORF">FKW77_003999</name>
</gene>
<feature type="chain" id="PRO_5022021688" description="Laccase, multicopper oxidase, benzenediol:oxygen oxidorectuctase" evidence="8">
    <location>
        <begin position="18"/>
        <end position="603"/>
    </location>
</feature>
<organism evidence="12 13">
    <name type="scientific">Venturia effusa</name>
    <dbReference type="NCBI Taxonomy" id="50376"/>
    <lineage>
        <taxon>Eukaryota</taxon>
        <taxon>Fungi</taxon>
        <taxon>Dikarya</taxon>
        <taxon>Ascomycota</taxon>
        <taxon>Pezizomycotina</taxon>
        <taxon>Dothideomycetes</taxon>
        <taxon>Pleosporomycetidae</taxon>
        <taxon>Venturiales</taxon>
        <taxon>Venturiaceae</taxon>
        <taxon>Venturia</taxon>
    </lineage>
</organism>
<dbReference type="AlphaFoldDB" id="A0A517LK07"/>
<protein>
    <recommendedName>
        <fullName evidence="14">Laccase, multicopper oxidase, benzenediol:oxygen oxidorectuctase</fullName>
    </recommendedName>
</protein>
<feature type="domain" description="Plastocyanin-like" evidence="10">
    <location>
        <begin position="445"/>
        <end position="568"/>
    </location>
</feature>
<evidence type="ECO:0000256" key="1">
    <source>
        <dbReference type="ARBA" id="ARBA00010609"/>
    </source>
</evidence>
<evidence type="ECO:0000256" key="4">
    <source>
        <dbReference type="ARBA" id="ARBA00023002"/>
    </source>
</evidence>
<feature type="signal peptide" evidence="8">
    <location>
        <begin position="1"/>
        <end position="17"/>
    </location>
</feature>
<keyword evidence="4" id="KW-0560">Oxidoreductase</keyword>
<dbReference type="EMBL" id="CP042198">
    <property type="protein sequence ID" value="QDS75973.1"/>
    <property type="molecule type" value="Genomic_DNA"/>
</dbReference>
<dbReference type="InterPro" id="IPR001117">
    <property type="entry name" value="Cu-oxidase_2nd"/>
</dbReference>